<evidence type="ECO:0000313" key="2">
    <source>
        <dbReference type="EMBL" id="KKN14018.1"/>
    </source>
</evidence>
<accession>A0A0F9R9B6</accession>
<name>A0A0F9R9B6_9ZZZZ</name>
<dbReference type="SMART" id="SM00422">
    <property type="entry name" value="HTH_MERR"/>
    <property type="match status" value="1"/>
</dbReference>
<dbReference type="InterPro" id="IPR000551">
    <property type="entry name" value="MerR-type_HTH_dom"/>
</dbReference>
<dbReference type="PROSITE" id="PS50937">
    <property type="entry name" value="HTH_MERR_2"/>
    <property type="match status" value="1"/>
</dbReference>
<sequence length="205" mass="23297">MDLFSIDKAAQKCGVHPDTLRRWEKEGRLKPVRTKGNHRRYCIEDLLDVRSQEKNDVLTLVNIGSDEMPATMSDVELLEKWWEDGEPEAFPDSINGKPISVHYIVKKPRPGFLLIRLGSDNCPASRSNFIYLEEQIIKMRHDPDMIIVAHLPILIEWVPINCSLGSLSLIDEDYPYIITGHDLQGNNARFFPCLDAVAGIENISA</sequence>
<dbReference type="SUPFAM" id="SSF46955">
    <property type="entry name" value="Putative DNA-binding domain"/>
    <property type="match status" value="1"/>
</dbReference>
<feature type="domain" description="HTH merR-type" evidence="1">
    <location>
        <begin position="3"/>
        <end position="41"/>
    </location>
</feature>
<protein>
    <recommendedName>
        <fullName evidence="1">HTH merR-type domain-containing protein</fullName>
    </recommendedName>
</protein>
<dbReference type="CDD" id="cd04761">
    <property type="entry name" value="HTH_MerR-SF"/>
    <property type="match status" value="1"/>
</dbReference>
<organism evidence="2">
    <name type="scientific">marine sediment metagenome</name>
    <dbReference type="NCBI Taxonomy" id="412755"/>
    <lineage>
        <taxon>unclassified sequences</taxon>
        <taxon>metagenomes</taxon>
        <taxon>ecological metagenomes</taxon>
    </lineage>
</organism>
<dbReference type="GO" id="GO:0006355">
    <property type="term" value="P:regulation of DNA-templated transcription"/>
    <property type="evidence" value="ECO:0007669"/>
    <property type="project" value="InterPro"/>
</dbReference>
<dbReference type="EMBL" id="LAZR01003860">
    <property type="protein sequence ID" value="KKN14018.1"/>
    <property type="molecule type" value="Genomic_DNA"/>
</dbReference>
<proteinExistence type="predicted"/>
<reference evidence="2" key="1">
    <citation type="journal article" date="2015" name="Nature">
        <title>Complex archaea that bridge the gap between prokaryotes and eukaryotes.</title>
        <authorList>
            <person name="Spang A."/>
            <person name="Saw J.H."/>
            <person name="Jorgensen S.L."/>
            <person name="Zaremba-Niedzwiedzka K."/>
            <person name="Martijn J."/>
            <person name="Lind A.E."/>
            <person name="van Eijk R."/>
            <person name="Schleper C."/>
            <person name="Guy L."/>
            <person name="Ettema T.J."/>
        </authorList>
    </citation>
    <scope>NUCLEOTIDE SEQUENCE</scope>
</reference>
<dbReference type="AlphaFoldDB" id="A0A0F9R9B6"/>
<comment type="caution">
    <text evidence="2">The sequence shown here is derived from an EMBL/GenBank/DDBJ whole genome shotgun (WGS) entry which is preliminary data.</text>
</comment>
<dbReference type="InterPro" id="IPR009061">
    <property type="entry name" value="DNA-bd_dom_put_sf"/>
</dbReference>
<gene>
    <name evidence="2" type="ORF">LCGC14_1000410</name>
</gene>
<dbReference type="GO" id="GO:0003677">
    <property type="term" value="F:DNA binding"/>
    <property type="evidence" value="ECO:0007669"/>
    <property type="project" value="InterPro"/>
</dbReference>
<dbReference type="Gene3D" id="1.10.1660.10">
    <property type="match status" value="1"/>
</dbReference>
<dbReference type="Pfam" id="PF00376">
    <property type="entry name" value="MerR"/>
    <property type="match status" value="1"/>
</dbReference>
<evidence type="ECO:0000259" key="1">
    <source>
        <dbReference type="PROSITE" id="PS50937"/>
    </source>
</evidence>